<sequence>MSSEVVNTFTFKVLTRLYTLQNYTDNVGFSGSVLYVVMAAINIGLRGRSYNQLSTLLHEDFEKLYEKKTLKKSETARKWTSFSDKSKHLLNARQYFYYHGELYPHYEKY</sequence>
<evidence type="ECO:0000313" key="2">
    <source>
        <dbReference type="EMBL" id="KII73646.1"/>
    </source>
</evidence>
<name>A0A0C2N225_THEKT</name>
<keyword evidence="3" id="KW-1185">Reference proteome</keyword>
<protein>
    <recommendedName>
        <fullName evidence="4">Serpin domain-containing protein</fullName>
    </recommendedName>
</protein>
<reference evidence="2 3" key="1">
    <citation type="journal article" date="2014" name="Genome Biol. Evol.">
        <title>The genome of the myxosporean Thelohanellus kitauei shows adaptations to nutrient acquisition within its fish host.</title>
        <authorList>
            <person name="Yang Y."/>
            <person name="Xiong J."/>
            <person name="Zhou Z."/>
            <person name="Huo F."/>
            <person name="Miao W."/>
            <person name="Ran C."/>
            <person name="Liu Y."/>
            <person name="Zhang J."/>
            <person name="Feng J."/>
            <person name="Wang M."/>
            <person name="Wang M."/>
            <person name="Wang L."/>
            <person name="Yao B."/>
        </authorList>
    </citation>
    <scope>NUCLEOTIDE SEQUENCE [LARGE SCALE GENOMIC DNA]</scope>
    <source>
        <strain evidence="2">Wuqing</strain>
    </source>
</reference>
<dbReference type="Gene3D" id="3.30.497.10">
    <property type="entry name" value="Antithrombin, subunit I, domain 2"/>
    <property type="match status" value="1"/>
</dbReference>
<dbReference type="SUPFAM" id="SSF56574">
    <property type="entry name" value="Serpins"/>
    <property type="match status" value="1"/>
</dbReference>
<feature type="transmembrane region" description="Helical" evidence="1">
    <location>
        <begin position="27"/>
        <end position="45"/>
    </location>
</feature>
<proteinExistence type="predicted"/>
<evidence type="ECO:0008006" key="4">
    <source>
        <dbReference type="Google" id="ProtNLM"/>
    </source>
</evidence>
<keyword evidence="1" id="KW-0472">Membrane</keyword>
<accession>A0A0C2N225</accession>
<evidence type="ECO:0000256" key="1">
    <source>
        <dbReference type="SAM" id="Phobius"/>
    </source>
</evidence>
<keyword evidence="1" id="KW-0812">Transmembrane</keyword>
<dbReference type="InterPro" id="IPR036186">
    <property type="entry name" value="Serpin_sf"/>
</dbReference>
<comment type="caution">
    <text evidence="2">The sequence shown here is derived from an EMBL/GenBank/DDBJ whole genome shotgun (WGS) entry which is preliminary data.</text>
</comment>
<gene>
    <name evidence="2" type="ORF">RF11_09898</name>
</gene>
<dbReference type="InterPro" id="IPR042178">
    <property type="entry name" value="Serpin_sf_1"/>
</dbReference>
<keyword evidence="1" id="KW-1133">Transmembrane helix</keyword>
<dbReference type="AlphaFoldDB" id="A0A0C2N225"/>
<organism evidence="2 3">
    <name type="scientific">Thelohanellus kitauei</name>
    <name type="common">Myxosporean</name>
    <dbReference type="NCBI Taxonomy" id="669202"/>
    <lineage>
        <taxon>Eukaryota</taxon>
        <taxon>Metazoa</taxon>
        <taxon>Cnidaria</taxon>
        <taxon>Myxozoa</taxon>
        <taxon>Myxosporea</taxon>
        <taxon>Bivalvulida</taxon>
        <taxon>Platysporina</taxon>
        <taxon>Myxobolidae</taxon>
        <taxon>Thelohanellus</taxon>
    </lineage>
</organism>
<dbReference type="EMBL" id="JWZT01000737">
    <property type="protein sequence ID" value="KII73646.1"/>
    <property type="molecule type" value="Genomic_DNA"/>
</dbReference>
<evidence type="ECO:0000313" key="3">
    <source>
        <dbReference type="Proteomes" id="UP000031668"/>
    </source>
</evidence>
<dbReference type="Proteomes" id="UP000031668">
    <property type="component" value="Unassembled WGS sequence"/>
</dbReference>